<evidence type="ECO:0000313" key="1">
    <source>
        <dbReference type="EMBL" id="AAZ68269.1"/>
    </source>
</evidence>
<evidence type="ECO:0000313" key="2">
    <source>
        <dbReference type="Proteomes" id="UP000000435"/>
    </source>
</evidence>
<name>A0ACA6AVF7_EHRCJ</name>
<sequence length="461" mass="51686">MLNRTQNDNITQTLQGANNSYSPEENANNLNIEEQLINNPEIQVNPNIQAEEVIADAIQEPYNPNAQIEAANATEDNIINDTIEENDNNLNIEEQLINNPEIQVNPNIQAEEVIADAIQEPYNPNAQIEAANVIEDNIIINNTIEENANNLNIEEQLINNPEIQVNPNIQAEEVIADAIQEPYNPNVQIEAANVIEDNIIINDTIEENANNLNIEEQLINNPEIQVNPNIQAEEVIADAMQEPDNPNAQIEAANATAITNINAMVTLQNINEIYPEDPESLITQEERAIEYMIQKREQVLAEANIYNDISRPRVLIDHSAAMQDILKGYSIAKTQNKINNIEQEILRNTIIQAEKNVGILIENRKDLHVNTTQEEPNAQIETDITDAIQQEELEEPSNQSNDISNNSSHVSSDNTETVEVDIEAIPSLLRRIARDIVALINTELNDPNAEHVNTQNQNINK</sequence>
<gene>
    <name evidence="1" type="ordered locus">Ecaj_0220</name>
</gene>
<proteinExistence type="predicted"/>
<protein>
    <submittedName>
        <fullName evidence="1">Uncharacterized protein</fullName>
    </submittedName>
</protein>
<dbReference type="Proteomes" id="UP000000435">
    <property type="component" value="Chromosome"/>
</dbReference>
<organism evidence="1 2">
    <name type="scientific">Ehrlichia canis (strain Jake)</name>
    <dbReference type="NCBI Taxonomy" id="269484"/>
    <lineage>
        <taxon>Bacteria</taxon>
        <taxon>Pseudomonadati</taxon>
        <taxon>Pseudomonadota</taxon>
        <taxon>Alphaproteobacteria</taxon>
        <taxon>Rickettsiales</taxon>
        <taxon>Anaplasmataceae</taxon>
        <taxon>Ehrlichia</taxon>
    </lineage>
</organism>
<accession>A0ACA6AVF7</accession>
<dbReference type="EMBL" id="CP000107">
    <property type="protein sequence ID" value="AAZ68269.1"/>
    <property type="molecule type" value="Genomic_DNA"/>
</dbReference>
<reference evidence="2" key="1">
    <citation type="journal article" date="2006" name="J. Bacteriol.">
        <title>The genome of the obligately intracellular bacterium Ehrlichia canis reveals themes of complex membrane structure and immune evasion strategies.</title>
        <authorList>
            <person name="Mavromatis K."/>
            <person name="Doyle C.K."/>
            <person name="Lykidis A."/>
            <person name="Ivanova N."/>
            <person name="Francino M.P."/>
            <person name="Chain P."/>
            <person name="Shin M."/>
            <person name="Malfatti S."/>
            <person name="Larimer F."/>
            <person name="Copeland A."/>
            <person name="Detter J.C."/>
            <person name="Land M."/>
            <person name="Richardson P.M."/>
            <person name="Yu X.J."/>
            <person name="Walker D.H."/>
            <person name="McBride J.W."/>
            <person name="Kyrpides N.C."/>
        </authorList>
    </citation>
    <scope>NUCLEOTIDE SEQUENCE [LARGE SCALE GENOMIC DNA]</scope>
    <source>
        <strain evidence="2">Jake</strain>
    </source>
</reference>
<keyword evidence="2" id="KW-1185">Reference proteome</keyword>